<keyword evidence="3 5" id="KW-0732">Signal</keyword>
<organism evidence="6 7">
    <name type="scientific">Escherichia coli</name>
    <dbReference type="NCBI Taxonomy" id="562"/>
    <lineage>
        <taxon>Bacteria</taxon>
        <taxon>Pseudomonadati</taxon>
        <taxon>Pseudomonadota</taxon>
        <taxon>Gammaproteobacteria</taxon>
        <taxon>Enterobacterales</taxon>
        <taxon>Enterobacteriaceae</taxon>
        <taxon>Escherichia</taxon>
    </lineage>
</organism>
<evidence type="ECO:0000313" key="6">
    <source>
        <dbReference type="EMBL" id="EFI6951897.1"/>
    </source>
</evidence>
<feature type="chain" id="PRO_5042508751" evidence="5">
    <location>
        <begin position="23"/>
        <end position="192"/>
    </location>
</feature>
<protein>
    <submittedName>
        <fullName evidence="6">Fimbrial protein</fullName>
    </submittedName>
</protein>
<keyword evidence="4" id="KW-0281">Fimbrium</keyword>
<dbReference type="PANTHER" id="PTHR33420">
    <property type="entry name" value="FIMBRIAL SUBUNIT ELFA-RELATED"/>
    <property type="match status" value="1"/>
</dbReference>
<evidence type="ECO:0000256" key="5">
    <source>
        <dbReference type="SAM" id="SignalP"/>
    </source>
</evidence>
<evidence type="ECO:0000256" key="2">
    <source>
        <dbReference type="ARBA" id="ARBA00006671"/>
    </source>
</evidence>
<comment type="caution">
    <text evidence="6">The sequence shown here is derived from an EMBL/GenBank/DDBJ whole genome shotgun (WGS) entry which is preliminary data.</text>
</comment>
<dbReference type="Gene3D" id="2.60.40.1090">
    <property type="entry name" value="Fimbrial-type adhesion domain"/>
    <property type="match status" value="1"/>
</dbReference>
<dbReference type="RefSeq" id="WP_065226106.1">
    <property type="nucleotide sequence ID" value="NZ_CP015229.1"/>
</dbReference>
<dbReference type="GO" id="GO:0043709">
    <property type="term" value="P:cell adhesion involved in single-species biofilm formation"/>
    <property type="evidence" value="ECO:0007669"/>
    <property type="project" value="TreeGrafter"/>
</dbReference>
<evidence type="ECO:0000256" key="1">
    <source>
        <dbReference type="ARBA" id="ARBA00004561"/>
    </source>
</evidence>
<accession>A0AAI9FDP5</accession>
<name>A0AAI9FDP5_ECOLX</name>
<dbReference type="Proteomes" id="UP000775646">
    <property type="component" value="Unassembled WGS sequence"/>
</dbReference>
<dbReference type="SUPFAM" id="SSF49401">
    <property type="entry name" value="Bacterial adhesins"/>
    <property type="match status" value="1"/>
</dbReference>
<comment type="subcellular location">
    <subcellularLocation>
        <location evidence="1">Fimbrium</location>
    </subcellularLocation>
</comment>
<sequence>MNKKLLAIVLAASSLSAVSVMAGVDGGQLNIGGFVTAGTCVTTINGGGKDVTVMLQTAQIADVPAMSKTAAGGFPEDINIKVDCATGNATAQNAVMSFSSMYHNSNQGTLSNDGSVQDPAGNVDIALHHVNNTGALNLVEVNNPSNQITEAFDTTTHVANFHLKASYVKSDANATVTSGHVKTNSTYTLTYN</sequence>
<evidence type="ECO:0000256" key="4">
    <source>
        <dbReference type="ARBA" id="ARBA00023263"/>
    </source>
</evidence>
<dbReference type="InterPro" id="IPR050263">
    <property type="entry name" value="Bact_Fimbrial_Adh_Pro"/>
</dbReference>
<reference evidence="6" key="1">
    <citation type="submission" date="2020-02" db="EMBL/GenBank/DDBJ databases">
        <authorList>
            <consortium name="GenomeTrakr network: Whole genome sequencing for foodborne pathogen traceback"/>
        </authorList>
    </citation>
    <scope>NUCLEOTIDE SEQUENCE</scope>
    <source>
        <strain evidence="6">CFSAN046653</strain>
    </source>
</reference>
<dbReference type="InterPro" id="IPR036937">
    <property type="entry name" value="Adhesion_dom_fimbrial_sf"/>
</dbReference>
<proteinExistence type="inferred from homology"/>
<dbReference type="EMBL" id="AASZRA010000006">
    <property type="protein sequence ID" value="EFI6951897.1"/>
    <property type="molecule type" value="Genomic_DNA"/>
</dbReference>
<evidence type="ECO:0000313" key="7">
    <source>
        <dbReference type="Proteomes" id="UP000775646"/>
    </source>
</evidence>
<dbReference type="AlphaFoldDB" id="A0AAI9FDP5"/>
<dbReference type="GO" id="GO:0009289">
    <property type="term" value="C:pilus"/>
    <property type="evidence" value="ECO:0007669"/>
    <property type="project" value="UniProtKB-SubCell"/>
</dbReference>
<evidence type="ECO:0000256" key="3">
    <source>
        <dbReference type="ARBA" id="ARBA00022729"/>
    </source>
</evidence>
<comment type="similarity">
    <text evidence="2">Belongs to the fimbrial protein family.</text>
</comment>
<dbReference type="PANTHER" id="PTHR33420:SF3">
    <property type="entry name" value="FIMBRIAL SUBUNIT ELFA"/>
    <property type="match status" value="1"/>
</dbReference>
<gene>
    <name evidence="6" type="ORF">BCB93_001507</name>
</gene>
<feature type="signal peptide" evidence="5">
    <location>
        <begin position="1"/>
        <end position="22"/>
    </location>
</feature>
<dbReference type="InterPro" id="IPR008966">
    <property type="entry name" value="Adhesion_dom_sf"/>
</dbReference>